<sequence>MELKTTPNPIDDAGTAKQAVSNLFYGWGYNFYRRENQLRADDLLIRSKLSELLGQCRAHLGALEAAFRREHLPPPTREHPFPDQAAVTNAQALQRLQCDIEHLETTLRTASVPEMDRIHQRHRDERDTLETLVAIDSDMVWAVVTLHDALTQLDDGATAAAAGSNLMKASDIDAIWKRREQALSALKAPS</sequence>
<reference evidence="2" key="1">
    <citation type="journal article" date="2019" name="Int. J. Syst. Evol. Microbiol.">
        <title>The Global Catalogue of Microorganisms (GCM) 10K type strain sequencing project: providing services to taxonomists for standard genome sequencing and annotation.</title>
        <authorList>
            <consortium name="The Broad Institute Genomics Platform"/>
            <consortium name="The Broad Institute Genome Sequencing Center for Infectious Disease"/>
            <person name="Wu L."/>
            <person name="Ma J."/>
        </authorList>
    </citation>
    <scope>NUCLEOTIDE SEQUENCE [LARGE SCALE GENOMIC DNA]</scope>
    <source>
        <strain evidence="2">CGMCC 1.13587</strain>
    </source>
</reference>
<organism evidence="1 2">
    <name type="scientific">Rhodanobacter terrae</name>
    <dbReference type="NCBI Taxonomy" id="418647"/>
    <lineage>
        <taxon>Bacteria</taxon>
        <taxon>Pseudomonadati</taxon>
        <taxon>Pseudomonadota</taxon>
        <taxon>Gammaproteobacteria</taxon>
        <taxon>Lysobacterales</taxon>
        <taxon>Rhodanobacteraceae</taxon>
        <taxon>Rhodanobacter</taxon>
    </lineage>
</organism>
<dbReference type="EMBL" id="JBHSNG010000006">
    <property type="protein sequence ID" value="MFC5581102.1"/>
    <property type="molecule type" value="Genomic_DNA"/>
</dbReference>
<protein>
    <submittedName>
        <fullName evidence="1">Uncharacterized protein</fullName>
    </submittedName>
</protein>
<keyword evidence="2" id="KW-1185">Reference proteome</keyword>
<dbReference type="RefSeq" id="WP_377326209.1">
    <property type="nucleotide sequence ID" value="NZ_JBHSNG010000006.1"/>
</dbReference>
<proteinExistence type="predicted"/>
<evidence type="ECO:0000313" key="2">
    <source>
        <dbReference type="Proteomes" id="UP001596111"/>
    </source>
</evidence>
<comment type="caution">
    <text evidence="1">The sequence shown here is derived from an EMBL/GenBank/DDBJ whole genome shotgun (WGS) entry which is preliminary data.</text>
</comment>
<name>A0ABW0SVL6_9GAMM</name>
<accession>A0ABW0SVL6</accession>
<gene>
    <name evidence="1" type="ORF">ACFPPB_08270</name>
</gene>
<evidence type="ECO:0000313" key="1">
    <source>
        <dbReference type="EMBL" id="MFC5581102.1"/>
    </source>
</evidence>
<dbReference type="Proteomes" id="UP001596111">
    <property type="component" value="Unassembled WGS sequence"/>
</dbReference>